<organism evidence="2 3">
    <name type="scientific">Mycolicibacter kumamotonensis</name>
    <dbReference type="NCBI Taxonomy" id="354243"/>
    <lineage>
        <taxon>Bacteria</taxon>
        <taxon>Bacillati</taxon>
        <taxon>Actinomycetota</taxon>
        <taxon>Actinomycetes</taxon>
        <taxon>Mycobacteriales</taxon>
        <taxon>Mycobacteriaceae</taxon>
        <taxon>Mycolicibacter</taxon>
    </lineage>
</organism>
<dbReference type="InterPro" id="IPR029058">
    <property type="entry name" value="AB_hydrolase_fold"/>
</dbReference>
<dbReference type="Proteomes" id="UP000192713">
    <property type="component" value="Unassembled WGS sequence"/>
</dbReference>
<dbReference type="Pfam" id="PF08237">
    <property type="entry name" value="PE-PPE"/>
    <property type="match status" value="1"/>
</dbReference>
<reference evidence="2 3" key="1">
    <citation type="submission" date="2017-02" db="EMBL/GenBank/DDBJ databases">
        <title>The new phylogeny of genus Mycobacterium.</title>
        <authorList>
            <person name="Tortoli E."/>
            <person name="Trovato A."/>
            <person name="Cirillo D.M."/>
        </authorList>
    </citation>
    <scope>NUCLEOTIDE SEQUENCE [LARGE SCALE GENOMIC DNA]</scope>
    <source>
        <strain evidence="2 3">DSM 45093</strain>
    </source>
</reference>
<sequence>MTRTLIVIDPMGFNLVSLGMQYLLLKGTLVQPGDTVYRLPYNNTAGIANIDAGVELLNTKLGNTTGEILVFGYSEGAQVATAWLRKYGIDSPVIPTSRLTFLLIGNAERRYGGFAYKHNNLNQICDVDGLPDPLSDGTSTVHYAVTDFARQYDGFADFPSASDIQQVVDSVGAATSDPFNWALKALQDVVNAVIGAHADAALNAVLGMQMVHTNYFTVTPDDQHNVRYTDPDHPLVEYVWSPTYPVPLLGIGQTFPSLDREKRKSIETAFSRPVVLPSPNYAQISLFTTDFFGTDDDYRRVDETGWWPQPQDPVYPSTTLYPSPKLWPMGVPA</sequence>
<dbReference type="RefSeq" id="WP_083082315.1">
    <property type="nucleotide sequence ID" value="NZ_MVHU01000035.1"/>
</dbReference>
<evidence type="ECO:0000313" key="3">
    <source>
        <dbReference type="Proteomes" id="UP000192713"/>
    </source>
</evidence>
<evidence type="ECO:0000313" key="2">
    <source>
        <dbReference type="EMBL" id="ORA77173.1"/>
    </source>
</evidence>
<dbReference type="AlphaFoldDB" id="A0A1X0DXP8"/>
<dbReference type="InterPro" id="IPR013228">
    <property type="entry name" value="PE-PPE_C"/>
</dbReference>
<name>A0A1X0DXP8_9MYCO</name>
<accession>A0A1X0DXP8</accession>
<proteinExistence type="predicted"/>
<feature type="domain" description="PE-PPE" evidence="1">
    <location>
        <begin position="49"/>
        <end position="161"/>
    </location>
</feature>
<dbReference type="EMBL" id="MVHU01000035">
    <property type="protein sequence ID" value="ORA77173.1"/>
    <property type="molecule type" value="Genomic_DNA"/>
</dbReference>
<evidence type="ECO:0000259" key="1">
    <source>
        <dbReference type="Pfam" id="PF08237"/>
    </source>
</evidence>
<protein>
    <recommendedName>
        <fullName evidence="1">PE-PPE domain-containing protein</fullName>
    </recommendedName>
</protein>
<dbReference type="Gene3D" id="3.40.50.1820">
    <property type="entry name" value="alpha/beta hydrolase"/>
    <property type="match status" value="1"/>
</dbReference>
<comment type="caution">
    <text evidence="2">The sequence shown here is derived from an EMBL/GenBank/DDBJ whole genome shotgun (WGS) entry which is preliminary data.</text>
</comment>
<gene>
    <name evidence="2" type="ORF">BST28_18815</name>
</gene>